<feature type="non-terminal residue" evidence="1">
    <location>
        <position position="1"/>
    </location>
</feature>
<dbReference type="STRING" id="1661398.A0A482V9S4"/>
<dbReference type="OrthoDB" id="2535391at2759"/>
<organism evidence="1 2">
    <name type="scientific">Asbolus verrucosus</name>
    <name type="common">Desert ironclad beetle</name>
    <dbReference type="NCBI Taxonomy" id="1661398"/>
    <lineage>
        <taxon>Eukaryota</taxon>
        <taxon>Metazoa</taxon>
        <taxon>Ecdysozoa</taxon>
        <taxon>Arthropoda</taxon>
        <taxon>Hexapoda</taxon>
        <taxon>Insecta</taxon>
        <taxon>Pterygota</taxon>
        <taxon>Neoptera</taxon>
        <taxon>Endopterygota</taxon>
        <taxon>Coleoptera</taxon>
        <taxon>Polyphaga</taxon>
        <taxon>Cucujiformia</taxon>
        <taxon>Tenebrionidae</taxon>
        <taxon>Pimeliinae</taxon>
        <taxon>Asbolus</taxon>
    </lineage>
</organism>
<evidence type="ECO:0000313" key="2">
    <source>
        <dbReference type="Proteomes" id="UP000292052"/>
    </source>
</evidence>
<dbReference type="EMBL" id="QDEB01123925">
    <property type="protein sequence ID" value="RZB39940.1"/>
    <property type="molecule type" value="Genomic_DNA"/>
</dbReference>
<evidence type="ECO:0000313" key="1">
    <source>
        <dbReference type="EMBL" id="RZB39940.1"/>
    </source>
</evidence>
<sequence>PSKVCIICNKSGQVLPLNKDVEQNVLDFFLPVENHFKKTLEVSVYKFQVQHRSSLFQNLLEKYNYAKKEYMNCHNTNNQLIKENQMLRSMLRSASGKSSQRFMTSTPMSHSSDNMTFQNSSIMSSIPPHMGTTPSGNNHNLKMYPGYPKRNSQVCMLRKF</sequence>
<reference evidence="1 2" key="1">
    <citation type="submission" date="2017-03" db="EMBL/GenBank/DDBJ databases">
        <title>Genome of the blue death feigning beetle - Asbolus verrucosus.</title>
        <authorList>
            <person name="Rider S.D."/>
        </authorList>
    </citation>
    <scope>NUCLEOTIDE SEQUENCE [LARGE SCALE GENOMIC DNA]</scope>
    <source>
        <strain evidence="1">Butters</strain>
        <tissue evidence="1">Head and leg muscle</tissue>
    </source>
</reference>
<gene>
    <name evidence="1" type="ORF">BDFB_007942</name>
</gene>
<dbReference type="GO" id="GO:0016874">
    <property type="term" value="F:ligase activity"/>
    <property type="evidence" value="ECO:0007669"/>
    <property type="project" value="UniProtKB-KW"/>
</dbReference>
<comment type="caution">
    <text evidence="1">The sequence shown here is derived from an EMBL/GenBank/DDBJ whole genome shotgun (WGS) entry which is preliminary data.</text>
</comment>
<feature type="non-terminal residue" evidence="1">
    <location>
        <position position="160"/>
    </location>
</feature>
<dbReference type="Proteomes" id="UP000292052">
    <property type="component" value="Unassembled WGS sequence"/>
</dbReference>
<proteinExistence type="predicted"/>
<keyword evidence="1" id="KW-0436">Ligase</keyword>
<name>A0A482V9S4_ASBVE</name>
<dbReference type="AlphaFoldDB" id="A0A482V9S4"/>
<accession>A0A482V9S4</accession>
<protein>
    <submittedName>
        <fullName evidence="1">E3 SUMO-protein ligase RNF212</fullName>
    </submittedName>
</protein>
<keyword evidence="2" id="KW-1185">Reference proteome</keyword>